<dbReference type="InterPro" id="IPR011993">
    <property type="entry name" value="PH-like_dom_sf"/>
</dbReference>
<dbReference type="Gene3D" id="2.30.29.30">
    <property type="entry name" value="Pleckstrin-homology domain (PH domain)/Phosphotyrosine-binding domain (PTB)"/>
    <property type="match status" value="1"/>
</dbReference>
<dbReference type="EMBL" id="CAXLJL010000079">
    <property type="protein sequence ID" value="CAL5131028.1"/>
    <property type="molecule type" value="Genomic_DNA"/>
</dbReference>
<evidence type="ECO:0000256" key="2">
    <source>
        <dbReference type="PROSITE-ProRule" id="PRU00192"/>
    </source>
</evidence>
<dbReference type="Pfam" id="PF22975">
    <property type="entry name" value="EPS8_2nd"/>
    <property type="match status" value="1"/>
</dbReference>
<accession>A0AAV2T3L6</accession>
<dbReference type="GO" id="GO:0005886">
    <property type="term" value="C:plasma membrane"/>
    <property type="evidence" value="ECO:0007669"/>
    <property type="project" value="TreeGrafter"/>
</dbReference>
<feature type="compositionally biased region" description="Basic residues" evidence="3">
    <location>
        <begin position="169"/>
        <end position="178"/>
    </location>
</feature>
<dbReference type="PANTHER" id="PTHR12287:SF23">
    <property type="entry name" value="AROUSER, ISOFORM A-RELATED"/>
    <property type="match status" value="1"/>
</dbReference>
<dbReference type="GO" id="GO:0007266">
    <property type="term" value="P:Rho protein signal transduction"/>
    <property type="evidence" value="ECO:0007669"/>
    <property type="project" value="TreeGrafter"/>
</dbReference>
<reference evidence="5" key="1">
    <citation type="submission" date="2024-06" db="EMBL/GenBank/DDBJ databases">
        <authorList>
            <person name="Liu X."/>
            <person name="Lenzi L."/>
            <person name="Haldenby T S."/>
            <person name="Uol C."/>
        </authorList>
    </citation>
    <scope>NUCLEOTIDE SEQUENCE</scope>
</reference>
<dbReference type="SUPFAM" id="SSF50044">
    <property type="entry name" value="SH3-domain"/>
    <property type="match status" value="1"/>
</dbReference>
<dbReference type="AlphaFoldDB" id="A0AAV2T3L6"/>
<name>A0AAV2T3L6_CALDB</name>
<evidence type="ECO:0000256" key="1">
    <source>
        <dbReference type="ARBA" id="ARBA00022443"/>
    </source>
</evidence>
<dbReference type="InterPro" id="IPR001452">
    <property type="entry name" value="SH3_domain"/>
</dbReference>
<dbReference type="GO" id="GO:0003779">
    <property type="term" value="F:actin binding"/>
    <property type="evidence" value="ECO:0007669"/>
    <property type="project" value="TreeGrafter"/>
</dbReference>
<dbReference type="PANTHER" id="PTHR12287">
    <property type="entry name" value="EPIDERMAL GROWTH FACTOR RECEPTOR KINASE SUBSTRATE EPS8-RELATED PROTEIN"/>
    <property type="match status" value="1"/>
</dbReference>
<keyword evidence="1 2" id="KW-0728">SH3 domain</keyword>
<comment type="caution">
    <text evidence="5">The sequence shown here is derived from an EMBL/GenBank/DDBJ whole genome shotgun (WGS) entry which is preliminary data.</text>
</comment>
<dbReference type="SMART" id="SM00326">
    <property type="entry name" value="SH3"/>
    <property type="match status" value="1"/>
</dbReference>
<evidence type="ECO:0000259" key="4">
    <source>
        <dbReference type="PROSITE" id="PS50002"/>
    </source>
</evidence>
<evidence type="ECO:0000256" key="3">
    <source>
        <dbReference type="SAM" id="MobiDB-lite"/>
    </source>
</evidence>
<protein>
    <recommendedName>
        <fullName evidence="4">SH3 domain-containing protein</fullName>
    </recommendedName>
</protein>
<dbReference type="Proteomes" id="UP001497525">
    <property type="component" value="Unassembled WGS sequence"/>
</dbReference>
<evidence type="ECO:0000313" key="5">
    <source>
        <dbReference type="EMBL" id="CAL5131028.1"/>
    </source>
</evidence>
<dbReference type="InterPro" id="IPR039801">
    <property type="entry name" value="EPS8-like"/>
</dbReference>
<feature type="domain" description="SH3" evidence="4">
    <location>
        <begin position="474"/>
        <end position="533"/>
    </location>
</feature>
<evidence type="ECO:0000313" key="6">
    <source>
        <dbReference type="Proteomes" id="UP001497525"/>
    </source>
</evidence>
<sequence length="536" mass="62153">MLDAVRMTSDGCESDNTHQKVISDDGGSEILAFYEVQHLKSFTIGPHCSPLRTAEIIDLLSNYNNLSPTYYSMTVERDENDATVIIRDPLHSDKEMERFPVQCMRSPRFRMISSDTNLYNNLFIFTVLARSLPDGSPEAHEHHVFQVLSCPAKEVVDTLRSLVPSNPRRLTKHRSTRMPRRDVRERRKRVQSAPPLRNTNPSIGLRKSDGNKEIFSMSSVIFPGDVPRVHMSMIQTTQEVPMELNSDWIWAEVNLLNYCFDDLEQLTHIIKEKKEELELLNGDDYDFLHRGYSRLKNKRSIAKVSLINESRLNPEFRSLAIEFFQKMKFSIILLSRLVNYMEEPKCPELLHQIFNLLSECVSYWRHSNSRISQLPRLIPQPAFPLYTIMFLHDNLSAEQLQLIQELGAAWVNSREAIEDLPVFIPRFRNGFKVIPEDYDPSLFQYKTLHCNLDPQQRFMQRSVLPEFAQVVLQSGMRVAKAFDRYEAQGLEEINVNEGEYFEVIDDTGPWYRVRNAEGLEGTCPANILTLVEMQTK</sequence>
<gene>
    <name evidence="5" type="ORF">CDAUBV1_LOCUS3221</name>
</gene>
<feature type="region of interest" description="Disordered" evidence="3">
    <location>
        <begin position="167"/>
        <end position="209"/>
    </location>
</feature>
<dbReference type="PROSITE" id="PS50002">
    <property type="entry name" value="SH3"/>
    <property type="match status" value="1"/>
</dbReference>
<organism evidence="5 6">
    <name type="scientific">Calicophoron daubneyi</name>
    <name type="common">Rumen fluke</name>
    <name type="synonym">Paramphistomum daubneyi</name>
    <dbReference type="NCBI Taxonomy" id="300641"/>
    <lineage>
        <taxon>Eukaryota</taxon>
        <taxon>Metazoa</taxon>
        <taxon>Spiralia</taxon>
        <taxon>Lophotrochozoa</taxon>
        <taxon>Platyhelminthes</taxon>
        <taxon>Trematoda</taxon>
        <taxon>Digenea</taxon>
        <taxon>Plagiorchiida</taxon>
        <taxon>Pronocephalata</taxon>
        <taxon>Paramphistomoidea</taxon>
        <taxon>Paramphistomidae</taxon>
        <taxon>Calicophoron</taxon>
    </lineage>
</organism>
<dbReference type="GO" id="GO:0035023">
    <property type="term" value="P:regulation of Rho protein signal transduction"/>
    <property type="evidence" value="ECO:0007669"/>
    <property type="project" value="TreeGrafter"/>
</dbReference>
<dbReference type="InterPro" id="IPR036028">
    <property type="entry name" value="SH3-like_dom_sf"/>
</dbReference>
<dbReference type="Gene3D" id="2.30.30.40">
    <property type="entry name" value="SH3 Domains"/>
    <property type="match status" value="1"/>
</dbReference>
<dbReference type="InterPro" id="IPR055093">
    <property type="entry name" value="EPS8_2nd"/>
</dbReference>
<feature type="region of interest" description="Disordered" evidence="3">
    <location>
        <begin position="1"/>
        <end position="21"/>
    </location>
</feature>
<proteinExistence type="predicted"/>